<dbReference type="GO" id="GO:0004527">
    <property type="term" value="F:exonuclease activity"/>
    <property type="evidence" value="ECO:0007669"/>
    <property type="project" value="UniProtKB-KW"/>
</dbReference>
<protein>
    <submittedName>
        <fullName evidence="3">DNA repair exonuclease</fullName>
    </submittedName>
</protein>
<reference evidence="3 4" key="1">
    <citation type="journal article" date="2023" name="ISME J.">
        <title>Cultivation and genomic characterization of novel and ubiquitous marine nitrite-oxidizing bacteria from the Nitrospirales.</title>
        <authorList>
            <person name="Mueller A.J."/>
            <person name="Daebeler A."/>
            <person name="Herbold C.W."/>
            <person name="Kirkegaard R.H."/>
            <person name="Daims H."/>
        </authorList>
    </citation>
    <scope>NUCLEOTIDE SEQUENCE [LARGE SCALE GENOMIC DNA]</scope>
    <source>
        <strain evidence="3 4">EB</strain>
    </source>
</reference>
<dbReference type="CDD" id="cd00840">
    <property type="entry name" value="MPP_Mre11_N"/>
    <property type="match status" value="1"/>
</dbReference>
<keyword evidence="3" id="KW-0269">Exonuclease</keyword>
<dbReference type="PIRSF" id="PIRSF033091">
    <property type="entry name" value="Pesterase_YhaO"/>
    <property type="match status" value="1"/>
</dbReference>
<comment type="caution">
    <text evidence="3">The sequence shown here is derived from an EMBL/GenBank/DDBJ whole genome shotgun (WGS) entry which is preliminary data.</text>
</comment>
<accession>A0ABU3K9U4</accession>
<proteinExistence type="predicted"/>
<dbReference type="Proteomes" id="UP001250932">
    <property type="component" value="Unassembled WGS sequence"/>
</dbReference>
<evidence type="ECO:0000313" key="4">
    <source>
        <dbReference type="Proteomes" id="UP001250932"/>
    </source>
</evidence>
<dbReference type="RefSeq" id="WP_313833593.1">
    <property type="nucleotide sequence ID" value="NZ_JAQOUE010000001.1"/>
</dbReference>
<organism evidence="3 4">
    <name type="scientific">Candidatus Nitronereus thalassa</name>
    <dbReference type="NCBI Taxonomy" id="3020898"/>
    <lineage>
        <taxon>Bacteria</taxon>
        <taxon>Pseudomonadati</taxon>
        <taxon>Nitrospirota</taxon>
        <taxon>Nitrospiria</taxon>
        <taxon>Nitrospirales</taxon>
        <taxon>Nitrospiraceae</taxon>
        <taxon>Candidatus Nitronereus</taxon>
    </lineage>
</organism>
<keyword evidence="4" id="KW-1185">Reference proteome</keyword>
<dbReference type="InterPro" id="IPR050535">
    <property type="entry name" value="DNA_Repair-Maintenance_Comp"/>
</dbReference>
<evidence type="ECO:0000259" key="2">
    <source>
        <dbReference type="Pfam" id="PF00149"/>
    </source>
</evidence>
<feature type="domain" description="Calcineurin-like phosphoesterase" evidence="2">
    <location>
        <begin position="5"/>
        <end position="202"/>
    </location>
</feature>
<dbReference type="Pfam" id="PF00149">
    <property type="entry name" value="Metallophos"/>
    <property type="match status" value="1"/>
</dbReference>
<dbReference type="PANTHER" id="PTHR30337:SF7">
    <property type="entry name" value="PHOSPHOESTERASE"/>
    <property type="match status" value="1"/>
</dbReference>
<keyword evidence="1" id="KW-0378">Hydrolase</keyword>
<dbReference type="EMBL" id="JAQOUE010000001">
    <property type="protein sequence ID" value="MDT7043104.1"/>
    <property type="molecule type" value="Genomic_DNA"/>
</dbReference>
<dbReference type="Gene3D" id="3.60.21.10">
    <property type="match status" value="1"/>
</dbReference>
<evidence type="ECO:0000256" key="1">
    <source>
        <dbReference type="ARBA" id="ARBA00022801"/>
    </source>
</evidence>
<sequence>MSAFQFVHTADLHLDSPFRGLSEVAPALQSVLREATFQAFERIIDLCINRDVNFLLIAGDIHDASDRSLRALTRLRQGFERLADHHIPVFMCHGNHDPLTGWSEHFSWPDNVWVFDTKEVAARPVLVQGAEIARIYGVSFGMEKVTDNLAQQFQGDPEAPWSIGLLHTNVGQDPNHGNYAPCQLDDLVRAGMNYWALGHVHTHRILRDQDPLIIYPGNPQGRHVRETGPRGCYLVSVDSQGHASPEFVPVDVVRWYDERLTIMGLGDFDDLLNRMDERVHVIRQQSEGRGVVVRWQFEGRGPLHRELIRPGRLEDLLMTIREKWGTGSQFVWSEAVHDRTGREVDLDGIRHEENLLGDFIRLTEIEDASNLQHIRQAIEPLFDDPRVYRYLGAPSDAQIREWVQTAQHLGLDRLLTGDE</sequence>
<dbReference type="PANTHER" id="PTHR30337">
    <property type="entry name" value="COMPONENT OF ATP-DEPENDENT DSDNA EXONUCLEASE"/>
    <property type="match status" value="1"/>
</dbReference>
<evidence type="ECO:0000313" key="3">
    <source>
        <dbReference type="EMBL" id="MDT7043104.1"/>
    </source>
</evidence>
<dbReference type="SUPFAM" id="SSF56300">
    <property type="entry name" value="Metallo-dependent phosphatases"/>
    <property type="match status" value="1"/>
</dbReference>
<dbReference type="InterPro" id="IPR029052">
    <property type="entry name" value="Metallo-depent_PP-like"/>
</dbReference>
<name>A0ABU3K9U4_9BACT</name>
<dbReference type="InterPro" id="IPR041796">
    <property type="entry name" value="Mre11_N"/>
</dbReference>
<gene>
    <name evidence="3" type="ORF">PPG34_12155</name>
</gene>
<keyword evidence="3" id="KW-0540">Nuclease</keyword>
<dbReference type="InterPro" id="IPR004843">
    <property type="entry name" value="Calcineurin-like_PHP"/>
</dbReference>
<dbReference type="InterPro" id="IPR014576">
    <property type="entry name" value="Pesterase_YhaO"/>
</dbReference>